<dbReference type="CDD" id="cd17895">
    <property type="entry name" value="AGPR_1_N"/>
    <property type="match status" value="1"/>
</dbReference>
<dbReference type="SUPFAM" id="SSF55347">
    <property type="entry name" value="Glyceraldehyde-3-phosphate dehydrogenase-like, C-terminal domain"/>
    <property type="match status" value="1"/>
</dbReference>
<comment type="pathway">
    <text evidence="1 7">Amino-acid biosynthesis; L-arginine biosynthesis; N(2)-acetyl-L-ornithine from L-glutamate: step 3/4.</text>
</comment>
<evidence type="ECO:0000256" key="8">
    <source>
        <dbReference type="PROSITE-ProRule" id="PRU10010"/>
    </source>
</evidence>
<dbReference type="FunFam" id="3.30.360.10:FF:000014">
    <property type="entry name" value="N-acetyl-gamma-glutamyl-phosphate reductase"/>
    <property type="match status" value="1"/>
</dbReference>
<dbReference type="GO" id="GO:0005737">
    <property type="term" value="C:cytoplasm"/>
    <property type="evidence" value="ECO:0007669"/>
    <property type="project" value="UniProtKB-SubCell"/>
</dbReference>
<dbReference type="PANTHER" id="PTHR32338">
    <property type="entry name" value="N-ACETYL-GAMMA-GLUTAMYL-PHOSPHATE REDUCTASE, CHLOROPLASTIC-RELATED-RELATED"/>
    <property type="match status" value="1"/>
</dbReference>
<dbReference type="InterPro" id="IPR023013">
    <property type="entry name" value="AGPR_AS"/>
</dbReference>
<keyword evidence="3 7" id="KW-0028">Amino-acid biosynthesis</keyword>
<organism evidence="10 11">
    <name type="scientific">Candidatus Gallacutalibacter pullicola</name>
    <dbReference type="NCBI Taxonomy" id="2840830"/>
    <lineage>
        <taxon>Bacteria</taxon>
        <taxon>Bacillati</taxon>
        <taxon>Bacillota</taxon>
        <taxon>Clostridia</taxon>
        <taxon>Eubacteriales</taxon>
        <taxon>Candidatus Gallacutalibacter</taxon>
    </lineage>
</organism>
<evidence type="ECO:0000256" key="2">
    <source>
        <dbReference type="ARBA" id="ARBA00022571"/>
    </source>
</evidence>
<dbReference type="HAMAP" id="MF_00150">
    <property type="entry name" value="ArgC_type1"/>
    <property type="match status" value="1"/>
</dbReference>
<dbReference type="NCBIfam" id="TIGR01850">
    <property type="entry name" value="argC"/>
    <property type="match status" value="1"/>
</dbReference>
<dbReference type="Gene3D" id="3.30.360.10">
    <property type="entry name" value="Dihydrodipicolinate Reductase, domain 2"/>
    <property type="match status" value="1"/>
</dbReference>
<keyword evidence="2 7" id="KW-0055">Arginine biosynthesis</keyword>
<keyword evidence="7" id="KW-0963">Cytoplasm</keyword>
<comment type="caution">
    <text evidence="10">The sequence shown here is derived from an EMBL/GenBank/DDBJ whole genome shotgun (WGS) entry which is preliminary data.</text>
</comment>
<protein>
    <recommendedName>
        <fullName evidence="7">N-acetyl-gamma-glutamyl-phosphate reductase</fullName>
        <shortName evidence="7">AGPR</shortName>
        <ecNumber evidence="7">1.2.1.38</ecNumber>
    </recommendedName>
    <alternativeName>
        <fullName evidence="7">N-acetyl-glutamate semialdehyde dehydrogenase</fullName>
        <shortName evidence="7">NAGSA dehydrogenase</shortName>
    </alternativeName>
</protein>
<evidence type="ECO:0000313" key="11">
    <source>
        <dbReference type="Proteomes" id="UP000886785"/>
    </source>
</evidence>
<dbReference type="InterPro" id="IPR050085">
    <property type="entry name" value="AGPR"/>
</dbReference>
<dbReference type="CDD" id="cd23934">
    <property type="entry name" value="AGPR_1_C"/>
    <property type="match status" value="1"/>
</dbReference>
<dbReference type="GO" id="GO:0006526">
    <property type="term" value="P:L-arginine biosynthetic process"/>
    <property type="evidence" value="ECO:0007669"/>
    <property type="project" value="UniProtKB-UniRule"/>
</dbReference>
<dbReference type="InterPro" id="IPR058924">
    <property type="entry name" value="AGPR_dimerisation_dom"/>
</dbReference>
<evidence type="ECO:0000313" key="10">
    <source>
        <dbReference type="EMBL" id="HIR56308.1"/>
    </source>
</evidence>
<keyword evidence="5 7" id="KW-0560">Oxidoreductase</keyword>
<dbReference type="Pfam" id="PF01118">
    <property type="entry name" value="Semialdhyde_dh"/>
    <property type="match status" value="1"/>
</dbReference>
<dbReference type="SUPFAM" id="SSF51735">
    <property type="entry name" value="NAD(P)-binding Rossmann-fold domains"/>
    <property type="match status" value="1"/>
</dbReference>
<dbReference type="Proteomes" id="UP000886785">
    <property type="component" value="Unassembled WGS sequence"/>
</dbReference>
<dbReference type="GO" id="GO:0051287">
    <property type="term" value="F:NAD binding"/>
    <property type="evidence" value="ECO:0007669"/>
    <property type="project" value="InterPro"/>
</dbReference>
<comment type="catalytic activity">
    <reaction evidence="6 7">
        <text>N-acetyl-L-glutamate 5-semialdehyde + phosphate + NADP(+) = N-acetyl-L-glutamyl 5-phosphate + NADPH + H(+)</text>
        <dbReference type="Rhea" id="RHEA:21588"/>
        <dbReference type="ChEBI" id="CHEBI:15378"/>
        <dbReference type="ChEBI" id="CHEBI:29123"/>
        <dbReference type="ChEBI" id="CHEBI:43474"/>
        <dbReference type="ChEBI" id="CHEBI:57783"/>
        <dbReference type="ChEBI" id="CHEBI:57936"/>
        <dbReference type="ChEBI" id="CHEBI:58349"/>
        <dbReference type="EC" id="1.2.1.38"/>
    </reaction>
</comment>
<evidence type="ECO:0000256" key="4">
    <source>
        <dbReference type="ARBA" id="ARBA00022857"/>
    </source>
</evidence>
<feature type="active site" evidence="7 8">
    <location>
        <position position="151"/>
    </location>
</feature>
<evidence type="ECO:0000259" key="9">
    <source>
        <dbReference type="SMART" id="SM00859"/>
    </source>
</evidence>
<sequence>MEQKIKAGIVGATGYAGAELVRLLLGHPQAEIAAISSVSFEGKALSDVYPAYYHLCDLPCGTQEEVVEASDVIFAALPHGLSQDLAAECISKGKAFIDLGADFRLESEDDYKTWYGGEFKDKALHEQAVYGLPELFREKISGKRLIANPGCYTTAVPLALAPAIKNGLIETAGIVADCKSGVTGAGRKPTQNTHYPDLNEGFSAYKVAAHRHTPEMEQTLSHLAGAPVKLTFVPHLLPINRGILATCYARIRPGVTKDQILSAYQSMYENEYFIRLLPAGRVADVKNVRCSNFCDISLHFDDRTGTLIAISAIDNMVKGAAGQAIQNMNLIFGAEEQAGLKLVPPAF</sequence>
<dbReference type="PANTHER" id="PTHR32338:SF10">
    <property type="entry name" value="N-ACETYL-GAMMA-GLUTAMYL-PHOSPHATE REDUCTASE, CHLOROPLASTIC-RELATED"/>
    <property type="match status" value="1"/>
</dbReference>
<dbReference type="AlphaFoldDB" id="A0A9D1DP06"/>
<evidence type="ECO:0000256" key="3">
    <source>
        <dbReference type="ARBA" id="ARBA00022605"/>
    </source>
</evidence>
<dbReference type="PROSITE" id="PS01224">
    <property type="entry name" value="ARGC"/>
    <property type="match status" value="1"/>
</dbReference>
<comment type="subcellular location">
    <subcellularLocation>
        <location evidence="7">Cytoplasm</location>
    </subcellularLocation>
</comment>
<keyword evidence="4 7" id="KW-0521">NADP</keyword>
<dbReference type="GO" id="GO:0070401">
    <property type="term" value="F:NADP+ binding"/>
    <property type="evidence" value="ECO:0007669"/>
    <property type="project" value="InterPro"/>
</dbReference>
<dbReference type="InterPro" id="IPR000534">
    <property type="entry name" value="Semialdehyde_DH_NAD-bd"/>
</dbReference>
<feature type="domain" description="Semialdehyde dehydrogenase NAD-binding" evidence="9">
    <location>
        <begin position="6"/>
        <end position="143"/>
    </location>
</feature>
<evidence type="ECO:0000256" key="7">
    <source>
        <dbReference type="HAMAP-Rule" id="MF_00150"/>
    </source>
</evidence>
<reference evidence="10" key="1">
    <citation type="submission" date="2020-10" db="EMBL/GenBank/DDBJ databases">
        <authorList>
            <person name="Gilroy R."/>
        </authorList>
    </citation>
    <scope>NUCLEOTIDE SEQUENCE</scope>
    <source>
        <strain evidence="10">ChiSjej1B19-7085</strain>
    </source>
</reference>
<dbReference type="InterPro" id="IPR000706">
    <property type="entry name" value="AGPR_type-1"/>
</dbReference>
<evidence type="ECO:0000256" key="1">
    <source>
        <dbReference type="ARBA" id="ARBA00004862"/>
    </source>
</evidence>
<dbReference type="InterPro" id="IPR036291">
    <property type="entry name" value="NAD(P)-bd_dom_sf"/>
</dbReference>
<proteinExistence type="inferred from homology"/>
<dbReference type="EMBL" id="DVHF01000018">
    <property type="protein sequence ID" value="HIR56308.1"/>
    <property type="molecule type" value="Genomic_DNA"/>
</dbReference>
<dbReference type="Gene3D" id="3.40.50.720">
    <property type="entry name" value="NAD(P)-binding Rossmann-like Domain"/>
    <property type="match status" value="1"/>
</dbReference>
<dbReference type="Pfam" id="PF22698">
    <property type="entry name" value="Semialdhyde_dhC_1"/>
    <property type="match status" value="1"/>
</dbReference>
<evidence type="ECO:0000256" key="6">
    <source>
        <dbReference type="ARBA" id="ARBA00050557"/>
    </source>
</evidence>
<evidence type="ECO:0000256" key="5">
    <source>
        <dbReference type="ARBA" id="ARBA00023002"/>
    </source>
</evidence>
<gene>
    <name evidence="7" type="primary">argC</name>
    <name evidence="10" type="ORF">IAA54_01440</name>
</gene>
<dbReference type="SMART" id="SM00859">
    <property type="entry name" value="Semialdhyde_dh"/>
    <property type="match status" value="1"/>
</dbReference>
<name>A0A9D1DP06_9FIRM</name>
<comment type="function">
    <text evidence="7">Catalyzes the NADPH-dependent reduction of N-acetyl-5-glutamyl phosphate to yield N-acetyl-L-glutamate 5-semialdehyde.</text>
</comment>
<comment type="similarity">
    <text evidence="7">Belongs to the NAGSA dehydrogenase family. Type 1 subfamily.</text>
</comment>
<dbReference type="GO" id="GO:0003942">
    <property type="term" value="F:N-acetyl-gamma-glutamyl-phosphate reductase activity"/>
    <property type="evidence" value="ECO:0007669"/>
    <property type="project" value="UniProtKB-UniRule"/>
</dbReference>
<dbReference type="EC" id="1.2.1.38" evidence="7"/>
<reference evidence="10" key="2">
    <citation type="journal article" date="2021" name="PeerJ">
        <title>Extensive microbial diversity within the chicken gut microbiome revealed by metagenomics and culture.</title>
        <authorList>
            <person name="Gilroy R."/>
            <person name="Ravi A."/>
            <person name="Getino M."/>
            <person name="Pursley I."/>
            <person name="Horton D.L."/>
            <person name="Alikhan N.F."/>
            <person name="Baker D."/>
            <person name="Gharbi K."/>
            <person name="Hall N."/>
            <person name="Watson M."/>
            <person name="Adriaenssens E.M."/>
            <person name="Foster-Nyarko E."/>
            <person name="Jarju S."/>
            <person name="Secka A."/>
            <person name="Antonio M."/>
            <person name="Oren A."/>
            <person name="Chaudhuri R.R."/>
            <person name="La Ragione R."/>
            <person name="Hildebrand F."/>
            <person name="Pallen M.J."/>
        </authorList>
    </citation>
    <scope>NUCLEOTIDE SEQUENCE</scope>
    <source>
        <strain evidence="10">ChiSjej1B19-7085</strain>
    </source>
</reference>
<accession>A0A9D1DP06</accession>